<dbReference type="Proteomes" id="UP000182062">
    <property type="component" value="Unassembled WGS sequence"/>
</dbReference>
<gene>
    <name evidence="3" type="ORF">BHE18_05265</name>
</gene>
<accession>A0A1J6WJP7</accession>
<evidence type="ECO:0000256" key="2">
    <source>
        <dbReference type="SAM" id="Phobius"/>
    </source>
</evidence>
<feature type="transmembrane region" description="Helical" evidence="2">
    <location>
        <begin position="229"/>
        <end position="249"/>
    </location>
</feature>
<feature type="transmembrane region" description="Helical" evidence="2">
    <location>
        <begin position="198"/>
        <end position="217"/>
    </location>
</feature>
<feature type="transmembrane region" description="Helical" evidence="2">
    <location>
        <begin position="71"/>
        <end position="89"/>
    </location>
</feature>
<dbReference type="OrthoDB" id="3457556at2"/>
<protein>
    <recommendedName>
        <fullName evidence="5">Multidrug resistance efflux transporter family protein</fullName>
    </recommendedName>
</protein>
<proteinExistence type="predicted"/>
<evidence type="ECO:0000313" key="4">
    <source>
        <dbReference type="Proteomes" id="UP000182062"/>
    </source>
</evidence>
<dbReference type="EMBL" id="MINN01000074">
    <property type="protein sequence ID" value="OIU72048.1"/>
    <property type="molecule type" value="Genomic_DNA"/>
</dbReference>
<name>A0A1J6WJP7_9BACI</name>
<keyword evidence="2" id="KW-0812">Transmembrane</keyword>
<evidence type="ECO:0000256" key="1">
    <source>
        <dbReference type="SAM" id="MobiDB-lite"/>
    </source>
</evidence>
<feature type="transmembrane region" description="Helical" evidence="2">
    <location>
        <begin position="95"/>
        <end position="116"/>
    </location>
</feature>
<sequence>MKEMMLGVTASMFFAVTFILNRSMELSGGSWLWSSSLRFLFMVPFLVLIVLLRKNMKQVLLEVWKNPLPWLLWSFVGFVLFYAPITYAAAYGPGWLIAGTWQLTIVSGTLLGPLFVREVMTSSGPVKVRHKIPLRSLLISLFILCGVILIQLPHAEGFSLKMILSGIVPVVIASFCYPLGNRKMMEVVDGRLDTFQRVFGMTIATVPVWLIIASAGFIESGLPPAGQVIQSLIVAFSSGIVATILFFIATDMVRDHHGKLASVEATQSTQVLFVMVGEVLIFSAPFPEASALFGLGVIVIGMVLHSLNQAGLGKHRSPSAAAGNGDPRQSLPIQK</sequence>
<feature type="transmembrane region" description="Helical" evidence="2">
    <location>
        <begin position="158"/>
        <end position="177"/>
    </location>
</feature>
<reference evidence="3 4" key="1">
    <citation type="submission" date="2016-09" db="EMBL/GenBank/DDBJ databases">
        <title>Bacillus aquimaris SAMM genome sequence reveals colonization and biosurfactant production capacities.</title>
        <authorList>
            <person name="Waghmode S.R."/>
            <person name="Suryavanshi M.V."/>
        </authorList>
    </citation>
    <scope>NUCLEOTIDE SEQUENCE [LARGE SCALE GENOMIC DNA]</scope>
    <source>
        <strain evidence="3 4">SAMM</strain>
    </source>
</reference>
<comment type="caution">
    <text evidence="3">The sequence shown here is derived from an EMBL/GenBank/DDBJ whole genome shotgun (WGS) entry which is preliminary data.</text>
</comment>
<keyword evidence="4" id="KW-1185">Reference proteome</keyword>
<evidence type="ECO:0008006" key="5">
    <source>
        <dbReference type="Google" id="ProtNLM"/>
    </source>
</evidence>
<dbReference type="InterPro" id="IPR032713">
    <property type="entry name" value="EmrE"/>
</dbReference>
<keyword evidence="2" id="KW-1133">Transmembrane helix</keyword>
<feature type="transmembrane region" description="Helical" evidence="2">
    <location>
        <begin position="31"/>
        <end position="51"/>
    </location>
</feature>
<feature type="region of interest" description="Disordered" evidence="1">
    <location>
        <begin position="315"/>
        <end position="335"/>
    </location>
</feature>
<dbReference type="Pfam" id="PF13536">
    <property type="entry name" value="EmrE"/>
    <property type="match status" value="1"/>
</dbReference>
<evidence type="ECO:0000313" key="3">
    <source>
        <dbReference type="EMBL" id="OIU72048.1"/>
    </source>
</evidence>
<dbReference type="RefSeq" id="WP_083573647.1">
    <property type="nucleotide sequence ID" value="NZ_MINN01000074.1"/>
</dbReference>
<keyword evidence="2" id="KW-0472">Membrane</keyword>
<feature type="transmembrane region" description="Helical" evidence="2">
    <location>
        <begin position="136"/>
        <end position="152"/>
    </location>
</feature>
<feature type="transmembrane region" description="Helical" evidence="2">
    <location>
        <begin position="261"/>
        <end position="283"/>
    </location>
</feature>
<organism evidence="3 4">
    <name type="scientific">Rossellomorea aquimaris</name>
    <dbReference type="NCBI Taxonomy" id="189382"/>
    <lineage>
        <taxon>Bacteria</taxon>
        <taxon>Bacillati</taxon>
        <taxon>Bacillota</taxon>
        <taxon>Bacilli</taxon>
        <taxon>Bacillales</taxon>
        <taxon>Bacillaceae</taxon>
        <taxon>Rossellomorea</taxon>
    </lineage>
</organism>
<dbReference type="AlphaFoldDB" id="A0A1J6WJP7"/>